<dbReference type="InterPro" id="IPR050194">
    <property type="entry name" value="Glycosyltransferase_grp1"/>
</dbReference>
<gene>
    <name evidence="2" type="ORF">SOV92_22985</name>
</gene>
<dbReference type="PANTHER" id="PTHR45947">
    <property type="entry name" value="SULFOQUINOVOSYL TRANSFERASE SQD2"/>
    <property type="match status" value="1"/>
</dbReference>
<dbReference type="AlphaFoldDB" id="A0AAW9H931"/>
<dbReference type="Pfam" id="PF13692">
    <property type="entry name" value="Glyco_trans_1_4"/>
    <property type="match status" value="1"/>
</dbReference>
<dbReference type="InterPro" id="IPR028098">
    <property type="entry name" value="Glyco_trans_4-like_N"/>
</dbReference>
<dbReference type="Pfam" id="PF13439">
    <property type="entry name" value="Glyco_transf_4"/>
    <property type="match status" value="1"/>
</dbReference>
<dbReference type="CDD" id="cd03801">
    <property type="entry name" value="GT4_PimA-like"/>
    <property type="match status" value="1"/>
</dbReference>
<evidence type="ECO:0000313" key="3">
    <source>
        <dbReference type="Proteomes" id="UP001269968"/>
    </source>
</evidence>
<keyword evidence="2" id="KW-0808">Transferase</keyword>
<dbReference type="PANTHER" id="PTHR45947:SF3">
    <property type="entry name" value="SULFOQUINOVOSYL TRANSFERASE SQD2"/>
    <property type="match status" value="1"/>
</dbReference>
<dbReference type="Proteomes" id="UP001269968">
    <property type="component" value="Unassembled WGS sequence"/>
</dbReference>
<comment type="caution">
    <text evidence="2">The sequence shown here is derived from an EMBL/GenBank/DDBJ whole genome shotgun (WGS) entry which is preliminary data.</text>
</comment>
<proteinExistence type="predicted"/>
<dbReference type="RefSeq" id="WP_256553627.1">
    <property type="nucleotide sequence ID" value="NZ_JAXHOZ010000099.1"/>
</dbReference>
<reference evidence="2" key="1">
    <citation type="submission" date="2023-11" db="EMBL/GenBank/DDBJ databases">
        <title>Comparative genomics revealed phylogeny of phytopathogenic Pectobacterium aroidearum based on whole-genome sequencing and function of putative horizontal acquire islands in P. aroidearum PccS1.</title>
        <authorList>
            <person name="Fan J."/>
            <person name="Yang L."/>
        </authorList>
    </citation>
    <scope>NUCLEOTIDE SEQUENCE</scope>
    <source>
        <strain evidence="2">NJAU140</strain>
    </source>
</reference>
<dbReference type="SUPFAM" id="SSF53756">
    <property type="entry name" value="UDP-Glycosyltransferase/glycogen phosphorylase"/>
    <property type="match status" value="1"/>
</dbReference>
<evidence type="ECO:0000259" key="1">
    <source>
        <dbReference type="Pfam" id="PF13439"/>
    </source>
</evidence>
<dbReference type="GO" id="GO:0016757">
    <property type="term" value="F:glycosyltransferase activity"/>
    <property type="evidence" value="ECO:0007669"/>
    <property type="project" value="UniProtKB-KW"/>
</dbReference>
<accession>A0AAW9H931</accession>
<dbReference type="EMBL" id="JAXHOZ010000099">
    <property type="protein sequence ID" value="MDY4380632.1"/>
    <property type="molecule type" value="Genomic_DNA"/>
</dbReference>
<name>A0AAW9H931_9GAMM</name>
<feature type="domain" description="Glycosyltransferase subfamily 4-like N-terminal" evidence="1">
    <location>
        <begin position="14"/>
        <end position="179"/>
    </location>
</feature>
<protein>
    <submittedName>
        <fullName evidence="2">Glycosyltransferase family 4 protein</fullName>
        <ecNumber evidence="2">2.4.-.-</ecNumber>
    </submittedName>
</protein>
<sequence length="363" mass="41630">MNVVMVLNRFFPMIGGAEAQCKSLSESLIKNHGCNINILTYKHDEKLKKREIISGMIINRLSSPLWGQGLFYISVAIYLLVKRNKIDVIHCHSISVTSFICSFLACITGNKCILKHTISGEIDLIKNRKGIKAKLKYLLIRYALNNSLVITLTEEGREELERNQVLNYQLIPNGVDKDRFIQHVPVHYKHKDTIGFLGRFCDQKGIDILISAYLASDKDNDLILMGSTQYQLASDIDFILETAKQEVGNDLIIMEPQNPPYAFYKEISIYVSASRFEGMPNTVLEALALNKTCILSNIRPHKELKEKNPNAKIYLFDTVADLTRLINSVRSESEIFNEYLSEQYLMQNVTREYYNVYKKQSRI</sequence>
<dbReference type="Gene3D" id="3.40.50.2000">
    <property type="entry name" value="Glycogen Phosphorylase B"/>
    <property type="match status" value="2"/>
</dbReference>
<keyword evidence="2" id="KW-0328">Glycosyltransferase</keyword>
<evidence type="ECO:0000313" key="2">
    <source>
        <dbReference type="EMBL" id="MDY4380632.1"/>
    </source>
</evidence>
<dbReference type="EC" id="2.4.-.-" evidence="2"/>
<organism evidence="2 3">
    <name type="scientific">Pectobacterium brasiliense</name>
    <dbReference type="NCBI Taxonomy" id="180957"/>
    <lineage>
        <taxon>Bacteria</taxon>
        <taxon>Pseudomonadati</taxon>
        <taxon>Pseudomonadota</taxon>
        <taxon>Gammaproteobacteria</taxon>
        <taxon>Enterobacterales</taxon>
        <taxon>Pectobacteriaceae</taxon>
        <taxon>Pectobacterium</taxon>
    </lineage>
</organism>